<dbReference type="EMBL" id="SJTG01000004">
    <property type="protein sequence ID" value="TCI08489.1"/>
    <property type="molecule type" value="Genomic_DNA"/>
</dbReference>
<dbReference type="Gene3D" id="3.90.1340.10">
    <property type="entry name" value="Phage tail collar domain"/>
    <property type="match status" value="1"/>
</dbReference>
<feature type="domain" description="Phage tail collar" evidence="1">
    <location>
        <begin position="7"/>
        <end position="63"/>
    </location>
</feature>
<dbReference type="Pfam" id="PF07484">
    <property type="entry name" value="Collar"/>
    <property type="match status" value="1"/>
</dbReference>
<accession>A0A4R0YJ89</accession>
<gene>
    <name evidence="2" type="ORF">EZM97_28130</name>
</gene>
<reference evidence="2 3" key="1">
    <citation type="submission" date="2019-02" db="EMBL/GenBank/DDBJ databases">
        <title>Dyella amyloliquefaciens sp. nov., isolated from forest soil.</title>
        <authorList>
            <person name="Gao Z.-H."/>
            <person name="Qiu L.-H."/>
        </authorList>
    </citation>
    <scope>NUCLEOTIDE SEQUENCE [LARGE SCALE GENOMIC DNA]</scope>
    <source>
        <strain evidence="2 3">KACC 12747</strain>
    </source>
</reference>
<dbReference type="AlphaFoldDB" id="A0A4R0YJ89"/>
<name>A0A4R0YJ89_9GAMM</name>
<dbReference type="InterPro" id="IPR037053">
    <property type="entry name" value="Phage_tail_collar_dom_sf"/>
</dbReference>
<evidence type="ECO:0000313" key="2">
    <source>
        <dbReference type="EMBL" id="TCI08489.1"/>
    </source>
</evidence>
<sequence>MMESFTGEIQLFAFNFAPAQWAFCQGQLVAIQQNTALFSLIGTQFGGNGQSTFQLPNLGGQVVAGAGQGPGLSPWVQGEQEGSQQVSLLLQEIPQHTHGLRAYDQRDATKRHATPANGDALALPGNAALATKDVTPNTQFPLQMLDVTGQSLPHENMQPYLALNFCICLQGNFPAFQ</sequence>
<evidence type="ECO:0000313" key="3">
    <source>
        <dbReference type="Proteomes" id="UP000291822"/>
    </source>
</evidence>
<organism evidence="2 3">
    <name type="scientific">Dyella soli</name>
    <dbReference type="NCBI Taxonomy" id="522319"/>
    <lineage>
        <taxon>Bacteria</taxon>
        <taxon>Pseudomonadati</taxon>
        <taxon>Pseudomonadota</taxon>
        <taxon>Gammaproteobacteria</taxon>
        <taxon>Lysobacterales</taxon>
        <taxon>Rhodanobacteraceae</taxon>
        <taxon>Dyella</taxon>
    </lineage>
</organism>
<dbReference type="SUPFAM" id="SSF88874">
    <property type="entry name" value="Receptor-binding domain of short tail fibre protein gp12"/>
    <property type="match status" value="1"/>
</dbReference>
<dbReference type="InterPro" id="IPR011083">
    <property type="entry name" value="Phage_tail_collar_dom"/>
</dbReference>
<evidence type="ECO:0000259" key="1">
    <source>
        <dbReference type="Pfam" id="PF07484"/>
    </source>
</evidence>
<dbReference type="RefSeq" id="WP_131153059.1">
    <property type="nucleotide sequence ID" value="NZ_SJTG01000004.1"/>
</dbReference>
<comment type="caution">
    <text evidence="2">The sequence shown here is derived from an EMBL/GenBank/DDBJ whole genome shotgun (WGS) entry which is preliminary data.</text>
</comment>
<keyword evidence="3" id="KW-1185">Reference proteome</keyword>
<proteinExistence type="predicted"/>
<protein>
    <submittedName>
        <fullName evidence="2">Phage tail protein</fullName>
    </submittedName>
</protein>
<dbReference type="Proteomes" id="UP000291822">
    <property type="component" value="Unassembled WGS sequence"/>
</dbReference>